<evidence type="ECO:0000313" key="3">
    <source>
        <dbReference type="Proteomes" id="UP000033647"/>
    </source>
</evidence>
<protein>
    <submittedName>
        <fullName evidence="2">Uncharacterized protein</fullName>
    </submittedName>
</protein>
<keyword evidence="3" id="KW-1185">Reference proteome</keyword>
<proteinExistence type="predicted"/>
<feature type="chain" id="PRO_5002468402" evidence="1">
    <location>
        <begin position="19"/>
        <end position="72"/>
    </location>
</feature>
<feature type="signal peptide" evidence="1">
    <location>
        <begin position="1"/>
        <end position="18"/>
    </location>
</feature>
<dbReference type="AlphaFoldDB" id="A0A0F4G6B0"/>
<name>A0A0F4G6B0_9PEZI</name>
<reference evidence="2 3" key="1">
    <citation type="submission" date="2015-03" db="EMBL/GenBank/DDBJ databases">
        <title>RNA-seq based gene annotation and comparative genomics of four Zymoseptoria species reveal species-specific pathogenicity related genes and transposable element activity.</title>
        <authorList>
            <person name="Grandaubert J."/>
            <person name="Bhattacharyya A."/>
            <person name="Stukenbrock E.H."/>
        </authorList>
    </citation>
    <scope>NUCLEOTIDE SEQUENCE [LARGE SCALE GENOMIC DNA]</scope>
    <source>
        <strain evidence="2 3">Zb18110</strain>
    </source>
</reference>
<dbReference type="EMBL" id="LAFY01004576">
    <property type="protein sequence ID" value="KJX92901.1"/>
    <property type="molecule type" value="Genomic_DNA"/>
</dbReference>
<sequence length="72" mass="8014">MKNIFVHALLMFVAVTTAAPRVEQVTDESRAVSKRDPNPLIEKRWNCVRCNFAICPEGHDCCRCAGCSSTIC</sequence>
<evidence type="ECO:0000313" key="2">
    <source>
        <dbReference type="EMBL" id="KJX92901.1"/>
    </source>
</evidence>
<accession>A0A0F4G6B0</accession>
<gene>
    <name evidence="2" type="ORF">TI39_contig4617g00001</name>
</gene>
<evidence type="ECO:0000256" key="1">
    <source>
        <dbReference type="SAM" id="SignalP"/>
    </source>
</evidence>
<organism evidence="2 3">
    <name type="scientific">Zymoseptoria brevis</name>
    <dbReference type="NCBI Taxonomy" id="1047168"/>
    <lineage>
        <taxon>Eukaryota</taxon>
        <taxon>Fungi</taxon>
        <taxon>Dikarya</taxon>
        <taxon>Ascomycota</taxon>
        <taxon>Pezizomycotina</taxon>
        <taxon>Dothideomycetes</taxon>
        <taxon>Dothideomycetidae</taxon>
        <taxon>Mycosphaerellales</taxon>
        <taxon>Mycosphaerellaceae</taxon>
        <taxon>Zymoseptoria</taxon>
    </lineage>
</organism>
<dbReference type="Proteomes" id="UP000033647">
    <property type="component" value="Unassembled WGS sequence"/>
</dbReference>
<keyword evidence="1" id="KW-0732">Signal</keyword>
<comment type="caution">
    <text evidence="2">The sequence shown here is derived from an EMBL/GenBank/DDBJ whole genome shotgun (WGS) entry which is preliminary data.</text>
</comment>